<feature type="region of interest" description="Disordered" evidence="1">
    <location>
        <begin position="1"/>
        <end position="22"/>
    </location>
</feature>
<protein>
    <recommendedName>
        <fullName evidence="3">3-keto-alpha-glucoside-1,2-lyase/3-keto-2-hydroxy-glucal hydratase domain-containing protein</fullName>
    </recommendedName>
</protein>
<reference evidence="4" key="1">
    <citation type="journal article" date="2014" name="Int. J. Syst. Evol. Microbiol.">
        <title>Complete genome sequence of Corynebacterium casei LMG S-19264T (=DSM 44701T), isolated from a smear-ripened cheese.</title>
        <authorList>
            <consortium name="US DOE Joint Genome Institute (JGI-PGF)"/>
            <person name="Walter F."/>
            <person name="Albersmeier A."/>
            <person name="Kalinowski J."/>
            <person name="Ruckert C."/>
        </authorList>
    </citation>
    <scope>NUCLEOTIDE SEQUENCE</scope>
    <source>
        <strain evidence="4">NBRC 112290</strain>
    </source>
</reference>
<evidence type="ECO:0000256" key="1">
    <source>
        <dbReference type="SAM" id="MobiDB-lite"/>
    </source>
</evidence>
<evidence type="ECO:0000256" key="2">
    <source>
        <dbReference type="SAM" id="Phobius"/>
    </source>
</evidence>
<dbReference type="RefSeq" id="WP_284250320.1">
    <property type="nucleotide sequence ID" value="NZ_BSUM01000001.1"/>
</dbReference>
<feature type="region of interest" description="Disordered" evidence="1">
    <location>
        <begin position="183"/>
        <end position="264"/>
    </location>
</feature>
<dbReference type="GO" id="GO:0016787">
    <property type="term" value="F:hydrolase activity"/>
    <property type="evidence" value="ECO:0007669"/>
    <property type="project" value="InterPro"/>
</dbReference>
<dbReference type="AlphaFoldDB" id="A0AA37XE36"/>
<dbReference type="Proteomes" id="UP001157161">
    <property type="component" value="Unassembled WGS sequence"/>
</dbReference>
<name>A0AA37XE36_9MICO</name>
<gene>
    <name evidence="4" type="ORF">GCM10025875_15060</name>
</gene>
<evidence type="ECO:0000313" key="5">
    <source>
        <dbReference type="Proteomes" id="UP001157161"/>
    </source>
</evidence>
<keyword evidence="5" id="KW-1185">Reference proteome</keyword>
<dbReference type="EMBL" id="BSUM01000001">
    <property type="protein sequence ID" value="GMA31514.1"/>
    <property type="molecule type" value="Genomic_DNA"/>
</dbReference>
<feature type="compositionally biased region" description="Low complexity" evidence="1">
    <location>
        <begin position="217"/>
        <end position="250"/>
    </location>
</feature>
<sequence>MDRTTTPPHRDEQVSRRRRHGGARVLTAGVAALAVGTSLGLAGSAAADVRPDDAAAPAVDLLPVDDEGYTVLFDGSQESFDAWEYAGDGGFDLQPDGTITSRGGEGGGFGTLWFPGRELADFSLKLEFRDDAPGAADVRGNSGVQVRFPELDEPLAGCPTTFNGSETNNLSWIAVNCGHEIQINDSPEEGSNDPRKTGSVYGFADIGSAESAPTPKGSGTPTRSASSGTSTRCSATTRSSTPTRTCPTSRFRADRTTPTPPAEA</sequence>
<evidence type="ECO:0000313" key="4">
    <source>
        <dbReference type="EMBL" id="GMA31514.1"/>
    </source>
</evidence>
<accession>A0AA37XE36</accession>
<organism evidence="4 5">
    <name type="scientific">Litorihabitans aurantiacus</name>
    <dbReference type="NCBI Taxonomy" id="1930061"/>
    <lineage>
        <taxon>Bacteria</taxon>
        <taxon>Bacillati</taxon>
        <taxon>Actinomycetota</taxon>
        <taxon>Actinomycetes</taxon>
        <taxon>Micrococcales</taxon>
        <taxon>Beutenbergiaceae</taxon>
        <taxon>Litorihabitans</taxon>
    </lineage>
</organism>
<dbReference type="InterPro" id="IPR010496">
    <property type="entry name" value="AL/BT2_dom"/>
</dbReference>
<keyword evidence="2" id="KW-0812">Transmembrane</keyword>
<feature type="compositionally biased region" description="Basic and acidic residues" evidence="1">
    <location>
        <begin position="1"/>
        <end position="15"/>
    </location>
</feature>
<evidence type="ECO:0000259" key="3">
    <source>
        <dbReference type="Pfam" id="PF06439"/>
    </source>
</evidence>
<keyword evidence="2" id="KW-1133">Transmembrane helix</keyword>
<comment type="caution">
    <text evidence="4">The sequence shown here is derived from an EMBL/GenBank/DDBJ whole genome shotgun (WGS) entry which is preliminary data.</text>
</comment>
<reference evidence="4" key="2">
    <citation type="submission" date="2023-02" db="EMBL/GenBank/DDBJ databases">
        <authorList>
            <person name="Sun Q."/>
            <person name="Mori K."/>
        </authorList>
    </citation>
    <scope>NUCLEOTIDE SEQUENCE</scope>
    <source>
        <strain evidence="4">NBRC 112290</strain>
    </source>
</reference>
<feature type="domain" description="3-keto-alpha-glucoside-1,2-lyase/3-keto-2-hydroxy-glucal hydratase" evidence="3">
    <location>
        <begin position="68"/>
        <end position="209"/>
    </location>
</feature>
<proteinExistence type="predicted"/>
<dbReference type="Gene3D" id="2.60.120.560">
    <property type="entry name" value="Exo-inulinase, domain 1"/>
    <property type="match status" value="1"/>
</dbReference>
<dbReference type="Pfam" id="PF06439">
    <property type="entry name" value="3keto-disac_hyd"/>
    <property type="match status" value="1"/>
</dbReference>
<feature type="transmembrane region" description="Helical" evidence="2">
    <location>
        <begin position="21"/>
        <end position="42"/>
    </location>
</feature>
<keyword evidence="2" id="KW-0472">Membrane</keyword>